<sequence length="82" mass="9072">DQFINVCTRSGNVSEGYCDFVNANLTALRSKGVCKKLYMSGHSSHLKWELLQMESVFPVSRLAQLVREKVAAKSRVQAPDGA</sequence>
<keyword evidence="1" id="KW-1185">Reference proteome</keyword>
<name>A0A915JYV7_ROMCU</name>
<evidence type="ECO:0000313" key="2">
    <source>
        <dbReference type="WBParaSite" id="nRc.2.0.1.t31557-RA"/>
    </source>
</evidence>
<reference evidence="2" key="1">
    <citation type="submission" date="2022-11" db="UniProtKB">
        <authorList>
            <consortium name="WormBaseParasite"/>
        </authorList>
    </citation>
    <scope>IDENTIFICATION</scope>
</reference>
<dbReference type="WBParaSite" id="nRc.2.0.1.t31557-RA">
    <property type="protein sequence ID" value="nRc.2.0.1.t31557-RA"/>
    <property type="gene ID" value="nRc.2.0.1.g31557"/>
</dbReference>
<dbReference type="Proteomes" id="UP000887565">
    <property type="component" value="Unplaced"/>
</dbReference>
<proteinExistence type="predicted"/>
<organism evidence="1 2">
    <name type="scientific">Romanomermis culicivorax</name>
    <name type="common">Nematode worm</name>
    <dbReference type="NCBI Taxonomy" id="13658"/>
    <lineage>
        <taxon>Eukaryota</taxon>
        <taxon>Metazoa</taxon>
        <taxon>Ecdysozoa</taxon>
        <taxon>Nematoda</taxon>
        <taxon>Enoplea</taxon>
        <taxon>Dorylaimia</taxon>
        <taxon>Mermithida</taxon>
        <taxon>Mermithoidea</taxon>
        <taxon>Mermithidae</taxon>
        <taxon>Romanomermis</taxon>
    </lineage>
</organism>
<evidence type="ECO:0000313" key="1">
    <source>
        <dbReference type="Proteomes" id="UP000887565"/>
    </source>
</evidence>
<dbReference type="AlphaFoldDB" id="A0A915JYV7"/>
<protein>
    <submittedName>
        <fullName evidence="2">Uncharacterized protein</fullName>
    </submittedName>
</protein>
<accession>A0A915JYV7</accession>